<evidence type="ECO:0000256" key="1">
    <source>
        <dbReference type="ARBA" id="ARBA00022737"/>
    </source>
</evidence>
<feature type="repeat" description="PPR" evidence="2">
    <location>
        <begin position="360"/>
        <end position="394"/>
    </location>
</feature>
<protein>
    <recommendedName>
        <fullName evidence="5">Pentatricopeptide repeat-containing protein</fullName>
    </recommendedName>
</protein>
<keyword evidence="1" id="KW-0677">Repeat</keyword>
<comment type="caution">
    <text evidence="3">The sequence shown here is derived from an EMBL/GenBank/DDBJ whole genome shotgun (WGS) entry which is preliminary data.</text>
</comment>
<dbReference type="Proteomes" id="UP001630127">
    <property type="component" value="Unassembled WGS sequence"/>
</dbReference>
<dbReference type="FunFam" id="1.25.40.10:FF:000158">
    <property type="entry name" value="pentatricopeptide repeat-containing protein At2g33680"/>
    <property type="match status" value="1"/>
</dbReference>
<evidence type="ECO:0000313" key="4">
    <source>
        <dbReference type="Proteomes" id="UP001630127"/>
    </source>
</evidence>
<dbReference type="Pfam" id="PF20431">
    <property type="entry name" value="E_motif"/>
    <property type="match status" value="1"/>
</dbReference>
<dbReference type="GO" id="GO:0099402">
    <property type="term" value="P:plant organ development"/>
    <property type="evidence" value="ECO:0007669"/>
    <property type="project" value="UniProtKB-ARBA"/>
</dbReference>
<feature type="repeat" description="PPR" evidence="2">
    <location>
        <begin position="59"/>
        <end position="89"/>
    </location>
</feature>
<dbReference type="InterPro" id="IPR046848">
    <property type="entry name" value="E_motif"/>
</dbReference>
<dbReference type="FunFam" id="1.25.40.10:FF:000442">
    <property type="entry name" value="Pentatricopeptide repeat-containing protein At3g49710"/>
    <property type="match status" value="1"/>
</dbReference>
<evidence type="ECO:0000313" key="3">
    <source>
        <dbReference type="EMBL" id="KAL3515194.1"/>
    </source>
</evidence>
<dbReference type="Gene3D" id="1.25.40.10">
    <property type="entry name" value="Tetratricopeptide repeat domain"/>
    <property type="match status" value="4"/>
</dbReference>
<dbReference type="PROSITE" id="PS51375">
    <property type="entry name" value="PPR"/>
    <property type="match status" value="5"/>
</dbReference>
<proteinExistence type="predicted"/>
<gene>
    <name evidence="3" type="ORF">ACH5RR_022096</name>
</gene>
<evidence type="ECO:0000256" key="2">
    <source>
        <dbReference type="PROSITE-ProRule" id="PRU00708"/>
    </source>
</evidence>
<feature type="repeat" description="PPR" evidence="2">
    <location>
        <begin position="90"/>
        <end position="125"/>
    </location>
</feature>
<dbReference type="NCBIfam" id="TIGR00756">
    <property type="entry name" value="PPR"/>
    <property type="match status" value="3"/>
</dbReference>
<dbReference type="InterPro" id="IPR002885">
    <property type="entry name" value="PPR_rpt"/>
</dbReference>
<keyword evidence="4" id="KW-1185">Reference proteome</keyword>
<accession>A0ABD2Z7Y6</accession>
<feature type="repeat" description="PPR" evidence="2">
    <location>
        <begin position="463"/>
        <end position="497"/>
    </location>
</feature>
<organism evidence="3 4">
    <name type="scientific">Cinchona calisaya</name>
    <dbReference type="NCBI Taxonomy" id="153742"/>
    <lineage>
        <taxon>Eukaryota</taxon>
        <taxon>Viridiplantae</taxon>
        <taxon>Streptophyta</taxon>
        <taxon>Embryophyta</taxon>
        <taxon>Tracheophyta</taxon>
        <taxon>Spermatophyta</taxon>
        <taxon>Magnoliopsida</taxon>
        <taxon>eudicotyledons</taxon>
        <taxon>Gunneridae</taxon>
        <taxon>Pentapetalae</taxon>
        <taxon>asterids</taxon>
        <taxon>lamiids</taxon>
        <taxon>Gentianales</taxon>
        <taxon>Rubiaceae</taxon>
        <taxon>Cinchonoideae</taxon>
        <taxon>Cinchoneae</taxon>
        <taxon>Cinchona</taxon>
    </lineage>
</organism>
<name>A0ABD2Z7Y6_9GENT</name>
<dbReference type="InterPro" id="IPR046960">
    <property type="entry name" value="PPR_At4g14850-like_plant"/>
</dbReference>
<dbReference type="InterPro" id="IPR011990">
    <property type="entry name" value="TPR-like_helical_dom_sf"/>
</dbReference>
<dbReference type="Pfam" id="PF13041">
    <property type="entry name" value="PPR_2"/>
    <property type="match status" value="2"/>
</dbReference>
<dbReference type="EMBL" id="JBJUIK010000010">
    <property type="protein sequence ID" value="KAL3515194.1"/>
    <property type="molecule type" value="Genomic_DNA"/>
</dbReference>
<feature type="repeat" description="PPR" evidence="2">
    <location>
        <begin position="228"/>
        <end position="262"/>
    </location>
</feature>
<dbReference type="AlphaFoldDB" id="A0ABD2Z7Y6"/>
<dbReference type="Pfam" id="PF01535">
    <property type="entry name" value="PPR"/>
    <property type="match status" value="8"/>
</dbReference>
<dbReference type="PANTHER" id="PTHR47926">
    <property type="entry name" value="PENTATRICOPEPTIDE REPEAT-CONTAINING PROTEIN"/>
    <property type="match status" value="1"/>
</dbReference>
<reference evidence="3 4" key="1">
    <citation type="submission" date="2024-11" db="EMBL/GenBank/DDBJ databases">
        <title>A near-complete genome assembly of Cinchona calisaya.</title>
        <authorList>
            <person name="Lian D.C."/>
            <person name="Zhao X.W."/>
            <person name="Wei L."/>
        </authorList>
    </citation>
    <scope>NUCLEOTIDE SEQUENCE [LARGE SCALE GENOMIC DNA]</scope>
    <source>
        <tissue evidence="3">Nenye</tissue>
    </source>
</reference>
<dbReference type="PANTHER" id="PTHR47926:SF387">
    <property type="entry name" value="PENTATRICOPEPTIDE REPEAT-CONTAINING PROTEIN"/>
    <property type="match status" value="1"/>
</dbReference>
<sequence>MRTMLLTRSLNYELQSHARAIKSGFTQAIFYSNQLIHLFSKYGFVPEAHKLFDEMPQRNIYSWNAILNAYIKAQNLSKAQSLFDAAPERDSVTYNSLISGYANRDGFEGRALRLFLEMQHDGDGSLVDEVTLTTMLNLTAKLSFLSWGQQLHSLMTKTANDLSGFAVSSLIDMYSKCGSFRDAWAVFDGGGFRLVDLVSKNAMVAACCREGELELAQNIFWGKPEMNDNVSWNSMIAGFVQNGHDKKAIEMFKRMAEEGFNWDEHTLASVLGACSSLKSSKMGKEIHSWVLKKGMDSNQFISSGIVDLYSKCGNMIYAESVYSKIKVENSFAITSMIVAYAAQGNMAEARRLFDSFADKNSVVWTAMISGYVKNQQSDEAFELFSHFVESDARDYDALLFLNMLGACTTQAIVDPGKQIHAYMMKIGIQMDDKVVVTALVDMYSKCGNIIYANRIFQGLTSRDLVLYNVMIAGYAHHGYAYKAIQLFEEMIKRGLRPVAVTFVAILSACRHSGLVEEGEKYFASMTEDYSVLPERDHYACMIDLYGRANQLEKAVTFMENIPMELDAIILGTFINACKMNRNVDLAKGAEEKLLKIEGDTGARYVQLAGVYASEGKWDDMGRVMKKMRGKEVKKLAGCSWVHVGNRCHTFNSSDRSHSETEAVYAMLNCLIQEIEDYTCNDEELGQ</sequence>
<evidence type="ECO:0008006" key="5">
    <source>
        <dbReference type="Google" id="ProtNLM"/>
    </source>
</evidence>